<dbReference type="InterPro" id="IPR039808">
    <property type="entry name" value="Cadherin"/>
</dbReference>
<dbReference type="GO" id="GO:0008013">
    <property type="term" value="F:beta-catenin binding"/>
    <property type="evidence" value="ECO:0007669"/>
    <property type="project" value="TreeGrafter"/>
</dbReference>
<evidence type="ECO:0000256" key="8">
    <source>
        <dbReference type="ARBA" id="ARBA00022889"/>
    </source>
</evidence>
<keyword evidence="6" id="KW-0677">Repeat</keyword>
<evidence type="ECO:0000256" key="9">
    <source>
        <dbReference type="ARBA" id="ARBA00022989"/>
    </source>
</evidence>
<evidence type="ECO:0000259" key="17">
    <source>
        <dbReference type="PROSITE" id="PS50853"/>
    </source>
</evidence>
<dbReference type="SMART" id="SM01276">
    <property type="entry name" value="M60-like"/>
    <property type="match status" value="1"/>
</dbReference>
<comment type="caution">
    <text evidence="20">The sequence shown here is derived from an EMBL/GenBank/DDBJ whole genome shotgun (WGS) entry which is preliminary data.</text>
</comment>
<sequence length="2565" mass="265943">MSVLGGLGVLSADAAVPVAQADRLLVEQGGSVTTDYLLANDSDADGDPLSITSTSTPANGVVTANGGGSFTYTPNAGFTGDDSFTYDVSDGSNTVTGTVAVSVNASINPTSTRDALLAGVATIADPTQPGHMTAWGPTAVIVSNYSGNDERRPMIVAGTMGAGRVVAMGDHQWLNMDNYGATEDTGSYYLNTMTWLAGTTDKTIKVVTFNVSASTFLANNGFTNVVVASSGNVVSELATADVCVTWMGNNASQAIQDAVGDFTKAGGGLFLCDYGVGYSWWWGKHTPDIPGNRVLRDVGIGFVKNWPSGGLQSINRATREITDDDVVAVLESPASYSSGDKDRAAGIFDSLNEVLADDDTLQARLDEVFWSKIATLVPTPTTPVSDSLEKALLNREGQLLQSQPVADMVAHRAALPVSPSAPRVNTSVTLDPTEVGHAYRLIDTGLYAAPGEPVDITVPAALAGIGMQVRIGHLRTDTGDSNYYTMPYQQLTFEVDSTTVEVGSPHGGLLMFVAPSGVEWATSHSVQVDGAVEAPYFVLGEHSNADWTNGIRDRGTPFGVLRCDSTVLVIESEQYLRTLADPVEVMSVYNPLIATIADFYDYDTGRELRIHHDYQPAGGVSAFPLSYGVGSNITDSHRLVISGEPLTMHEHGHHADNGKIIFYEFGETSPNLGGKYAQQVLSKYAWKQEIAVGRINNYLRLETDNLWQHFNHYAVDVKGTPFDIIAGEFGWESLKNIVHAIGNLPSADADTDQEKLDQWLIQTGNEVGYDVSPFLELWQLSFSASAKAAVDALPEWNYIEIVGEDLVLEQDSPITFGDPTGNDFSYDGTLTLTGWGSPANGSLVDNGDGTRTYTPNVGFTGSDTITYTVANGTGNSFTGVIKVTVTSPANYPDLETGKTYAGTTSWTTVTLDSSYTSMVVVAQPVLTAGSPPVVTRIRNAAGNSFEVMLQRADGQSGAIEGVPVQYLAVEEGVYDEATHGIKMEAVKVNSTVTDTAGNFVGQAAVLGHDDVDHYFIPVMFGQVMTYNDSNWSTFWASGGATGYAVGKHVGEDPVTTRANETLGYVIMEAGSMQIGGTRFQAGGLGYDAYAGFNHVSSGGTSHDFIRMPQLAGAIVQAQGTEGSENGYWTVLQPTAGGNMVSARLVEDQIGDAEQSHGNMGGSYLLFADFGDGLTAIDDAAVVVQDAPTLLDVLANDFSTFPGVLSVTGFTQPANGTVTANADGTLTYTPNATFTGRDLFFYDLSANGGTVTGSVQVDVRPSKSVSDGVLMETWTGISGGSVGNLTGDADFPDNPDASEVRSLFEAPTNRADSFGTRMTAHLIAPATGDYTFWVASDDDSQLFLSTDRSESKKSQIASVSGWTGSRQWDKFSSQQSAVIPLVAGQAYYIEVLHKEGGGGDNLAVGWQGPGITQAVIDGAYLKTVGLNAPVVASSIQDVVVDEGSPDTVIEVSSVFTDADPADPLSLAVHANSNPSLVTTNLVGGQLTISYAPGGFGSADISVRAVDGYGSMAIETFSVTVNPLNADPVADHATFAIDENSPSSTPVGTVTASDPDVGDSLTYAITGGNTGGAFAIDSASGAITVAGSIDHETTTQYVLTVTVTDDGTPQGSDTAIITVNVNDVVGDDSDADGLDDAWELANFGGTSGQDGAGDPDADGFPNGLEQALGKDPDDVNDAPDPIYAGLHSWWRFNESSGTNAVDDSGNNHPGVVSGAQFASGKDGNALDFDGVDDGVLMGSAAALTGTGDFSLSAWVKVAPGSPAGAIIHQREPGGSGFQGEYVLNLNADGTISFFVYNSGFQFDIKSTATVNDGGWHHVVAKRVGDDGTIYIDGSSDATGTGPVKALLSRAVSVGYDNRDSNKYFPGSIDDVRVYSRELSDAEVLSMNNAAPVADDGTFAIGEDAVVGATVGQVSASDPDAGDSLSYAITGGNTEGAFSIDSNGNILTAATLDHEALDQYVLTVEVSDDGTPVLTDSATLTIDVSDVNEAPTVSDDVFAIDENASGGSSVGAVSATDPDAGDVLGYAITGGNSGNAFAVDGNGLITTTASLDHENISQYVLTVTVTDSGLLADIAMVSVTVNDLNESPTVADAGFSVDENSNAGTVVGAVSASDPDDGDALSYAITAGNTGGAFTIDGSGVLTVAGSLDYETLGSYSLTVEVVDGGLLTDTAAVTVGINDLMEVTPPAVASGGASNVDTSSVDLAFNVTDTGGENPVVTLFHGTSDGGNSAGSWASSVSLGAQAQGAGSTSLGSLDAGTQYYFTFRAVNSAGEAWTSSGSFTTDPDDSPKLVRTTVSGVSSSAWTTVALGQNYNSPVIIATPIYPNTSLPPVVTRIRNITAGGFDIKLDRADGQTAATSLDVSVVVVEEGVYTVAEHGVKMEAVTYNSTVTAENNNWAVESRSYQNAYTNPVVVGQVMSANDAGWSVFWSQGATRQSPANSSNLNVGKHVGEDPDATRVAETIGYLVIESGTGTIDGVAYEAALGADTVRGFGNSSSPYTYSLSGGLGSASAAALSISGMDGGNGAWAVLSGASPITPSTLGLHALEDQMNDSETKHTTTQVGYLVFE</sequence>
<dbReference type="Gene3D" id="2.60.120.200">
    <property type="match status" value="1"/>
</dbReference>
<evidence type="ECO:0000259" key="15">
    <source>
        <dbReference type="PROSITE" id="PS50025"/>
    </source>
</evidence>
<dbReference type="GO" id="GO:0007156">
    <property type="term" value="P:homophilic cell adhesion via plasma membrane adhesion molecules"/>
    <property type="evidence" value="ECO:0007669"/>
    <property type="project" value="InterPro"/>
</dbReference>
<dbReference type="InterPro" id="IPR002126">
    <property type="entry name" value="Cadherin-like_dom"/>
</dbReference>
<evidence type="ECO:0000256" key="1">
    <source>
        <dbReference type="ARBA" id="ARBA00004167"/>
    </source>
</evidence>
<evidence type="ECO:0000313" key="20">
    <source>
        <dbReference type="EMBL" id="MBK1827208.1"/>
    </source>
</evidence>
<dbReference type="GO" id="GO:0045296">
    <property type="term" value="F:cadherin binding"/>
    <property type="evidence" value="ECO:0007669"/>
    <property type="project" value="TreeGrafter"/>
</dbReference>
<evidence type="ECO:0000259" key="19">
    <source>
        <dbReference type="PROSITE" id="PS51820"/>
    </source>
</evidence>
<keyword evidence="8" id="KW-0130">Cell adhesion</keyword>
<dbReference type="InterPro" id="IPR035423">
    <property type="entry name" value="M60-like_N"/>
</dbReference>
<dbReference type="Pfam" id="PF13402">
    <property type="entry name" value="Peptidase_M60"/>
    <property type="match status" value="1"/>
</dbReference>
<feature type="domain" description="Fibronectin type-III" evidence="17">
    <location>
        <begin position="2183"/>
        <end position="2283"/>
    </location>
</feature>
<evidence type="ECO:0000313" key="21">
    <source>
        <dbReference type="Proteomes" id="UP000658278"/>
    </source>
</evidence>
<dbReference type="Gene3D" id="2.60.120.1560">
    <property type="match status" value="1"/>
</dbReference>
<comment type="subcellular location">
    <subcellularLocation>
        <location evidence="2">Cell projection</location>
    </subcellularLocation>
    <subcellularLocation>
        <location evidence="1">Membrane</location>
        <topology evidence="1">Single-pass membrane protein</topology>
    </subcellularLocation>
</comment>
<dbReference type="SMART" id="SM00282">
    <property type="entry name" value="LamG"/>
    <property type="match status" value="1"/>
</dbReference>
<dbReference type="PROSITE" id="PS50268">
    <property type="entry name" value="CADHERIN_2"/>
    <property type="match status" value="4"/>
</dbReference>
<keyword evidence="4" id="KW-0812">Transmembrane</keyword>
<keyword evidence="11" id="KW-1015">Disulfide bond</keyword>
<evidence type="ECO:0000256" key="10">
    <source>
        <dbReference type="ARBA" id="ARBA00023136"/>
    </source>
</evidence>
<evidence type="ECO:0000256" key="6">
    <source>
        <dbReference type="ARBA" id="ARBA00022737"/>
    </source>
</evidence>
<keyword evidence="7" id="KW-0106">Calcium</keyword>
<dbReference type="PROSITE" id="PS51820">
    <property type="entry name" value="PA14"/>
    <property type="match status" value="1"/>
</dbReference>
<dbReference type="InterPro" id="IPR001791">
    <property type="entry name" value="Laminin_G"/>
</dbReference>
<keyword evidence="9" id="KW-1133">Transmembrane helix</keyword>
<feature type="domain" description="Peptidase M60" evidence="18">
    <location>
        <begin position="439"/>
        <end position="730"/>
    </location>
</feature>
<dbReference type="PROSITE" id="PS50025">
    <property type="entry name" value="LAM_G_DOMAIN"/>
    <property type="match status" value="1"/>
</dbReference>
<accession>A0A934VBB1</accession>
<dbReference type="InterPro" id="IPR015919">
    <property type="entry name" value="Cadherin-like_sf"/>
</dbReference>
<dbReference type="FunFam" id="2.60.40.60:FF:000037">
    <property type="entry name" value="FAT atypical cadherin 1"/>
    <property type="match status" value="2"/>
</dbReference>
<dbReference type="InterPro" id="IPR031161">
    <property type="entry name" value="Peptidase_M60_dom"/>
</dbReference>
<dbReference type="GO" id="GO:0042995">
    <property type="term" value="C:cell projection"/>
    <property type="evidence" value="ECO:0007669"/>
    <property type="project" value="UniProtKB-SubCell"/>
</dbReference>
<dbReference type="InterPro" id="IPR003961">
    <property type="entry name" value="FN3_dom"/>
</dbReference>
<dbReference type="InterPro" id="IPR037524">
    <property type="entry name" value="PA14/GLEYA"/>
</dbReference>
<dbReference type="SMART" id="SM00758">
    <property type="entry name" value="PA14"/>
    <property type="match status" value="1"/>
</dbReference>
<protein>
    <submittedName>
        <fullName evidence="20">Cadherin domain-containing protein</fullName>
    </submittedName>
</protein>
<dbReference type="PROSITE" id="PS50853">
    <property type="entry name" value="FN3"/>
    <property type="match status" value="1"/>
</dbReference>
<dbReference type="Pfam" id="PF17291">
    <property type="entry name" value="M60-like_N"/>
    <property type="match status" value="1"/>
</dbReference>
<dbReference type="Pfam" id="PF00028">
    <property type="entry name" value="Cadherin"/>
    <property type="match status" value="4"/>
</dbReference>
<dbReference type="SUPFAM" id="SSF49899">
    <property type="entry name" value="Concanavalin A-like lectins/glucanases"/>
    <property type="match status" value="1"/>
</dbReference>
<evidence type="ECO:0000259" key="16">
    <source>
        <dbReference type="PROSITE" id="PS50268"/>
    </source>
</evidence>
<dbReference type="SUPFAM" id="SSF49313">
    <property type="entry name" value="Cadherin-like"/>
    <property type="match status" value="4"/>
</dbReference>
<evidence type="ECO:0000256" key="11">
    <source>
        <dbReference type="ARBA" id="ARBA00023157"/>
    </source>
</evidence>
<dbReference type="Gene3D" id="2.60.40.3440">
    <property type="match status" value="2"/>
</dbReference>
<dbReference type="InterPro" id="IPR006558">
    <property type="entry name" value="LamG-like"/>
</dbReference>
<dbReference type="EMBL" id="JAENII010000006">
    <property type="protein sequence ID" value="MBK1827208.1"/>
    <property type="molecule type" value="Genomic_DNA"/>
</dbReference>
<reference evidence="20" key="1">
    <citation type="submission" date="2021-01" db="EMBL/GenBank/DDBJ databases">
        <title>Modified the classification status of verrucomicrobia.</title>
        <authorList>
            <person name="Feng X."/>
        </authorList>
    </citation>
    <scope>NUCLEOTIDE SEQUENCE</scope>
    <source>
        <strain evidence="20">KCTC 22201</strain>
    </source>
</reference>
<evidence type="ECO:0000256" key="3">
    <source>
        <dbReference type="ARBA" id="ARBA00022536"/>
    </source>
</evidence>
<name>A0A934VBB1_9BACT</name>
<dbReference type="Gene3D" id="1.10.390.30">
    <property type="entry name" value="Peptidase M60, enhancin-like domain 3"/>
    <property type="match status" value="1"/>
</dbReference>
<dbReference type="Pfam" id="PF07691">
    <property type="entry name" value="PA14"/>
    <property type="match status" value="1"/>
</dbReference>
<proteinExistence type="predicted"/>
<gene>
    <name evidence="20" type="ORF">JIN81_09255</name>
</gene>
<dbReference type="CDD" id="cd11304">
    <property type="entry name" value="Cadherin_repeat"/>
    <property type="match status" value="4"/>
</dbReference>
<keyword evidence="10" id="KW-0472">Membrane</keyword>
<feature type="domain" description="Cadherin" evidence="16">
    <location>
        <begin position="1527"/>
        <end position="1632"/>
    </location>
</feature>
<dbReference type="InterPro" id="IPR013320">
    <property type="entry name" value="ConA-like_dom_sf"/>
</dbReference>
<keyword evidence="5" id="KW-0732">Signal</keyword>
<evidence type="ECO:0000256" key="12">
    <source>
        <dbReference type="ARBA" id="ARBA00023180"/>
    </source>
</evidence>
<feature type="domain" description="Laminin G" evidence="15">
    <location>
        <begin position="1723"/>
        <end position="1895"/>
    </location>
</feature>
<keyword evidence="3" id="KW-0245">EGF-like domain</keyword>
<dbReference type="InterPro" id="IPR042279">
    <property type="entry name" value="Pep_M60_3"/>
</dbReference>
<dbReference type="Pfam" id="PF13385">
    <property type="entry name" value="Laminin_G_3"/>
    <property type="match status" value="1"/>
</dbReference>
<dbReference type="Proteomes" id="UP000658278">
    <property type="component" value="Unassembled WGS sequence"/>
</dbReference>
<dbReference type="Gene3D" id="2.60.40.10">
    <property type="entry name" value="Immunoglobulins"/>
    <property type="match status" value="2"/>
</dbReference>
<dbReference type="SUPFAM" id="SSF56988">
    <property type="entry name" value="Anthrax protective antigen"/>
    <property type="match status" value="1"/>
</dbReference>
<dbReference type="Pfam" id="PF17963">
    <property type="entry name" value="Big_9"/>
    <property type="match status" value="3"/>
</dbReference>
<dbReference type="GO" id="GO:0016342">
    <property type="term" value="C:catenin complex"/>
    <property type="evidence" value="ECO:0007669"/>
    <property type="project" value="TreeGrafter"/>
</dbReference>
<evidence type="ECO:0000259" key="18">
    <source>
        <dbReference type="PROSITE" id="PS51723"/>
    </source>
</evidence>
<evidence type="ECO:0000256" key="7">
    <source>
        <dbReference type="ARBA" id="ARBA00022837"/>
    </source>
</evidence>
<evidence type="ECO:0000256" key="2">
    <source>
        <dbReference type="ARBA" id="ARBA00004316"/>
    </source>
</evidence>
<dbReference type="Gene3D" id="2.60.40.60">
    <property type="entry name" value="Cadherins"/>
    <property type="match status" value="4"/>
</dbReference>
<feature type="region of interest" description="Disordered" evidence="14">
    <location>
        <begin position="1641"/>
        <end position="1660"/>
    </location>
</feature>
<dbReference type="NCBIfam" id="NF012211">
    <property type="entry name" value="tand_rpt_95"/>
    <property type="match status" value="3"/>
</dbReference>
<organism evidence="20 21">
    <name type="scientific">Haloferula rosea</name>
    <dbReference type="NCBI Taxonomy" id="490093"/>
    <lineage>
        <taxon>Bacteria</taxon>
        <taxon>Pseudomonadati</taxon>
        <taxon>Verrucomicrobiota</taxon>
        <taxon>Verrucomicrobiia</taxon>
        <taxon>Verrucomicrobiales</taxon>
        <taxon>Verrucomicrobiaceae</taxon>
        <taxon>Haloferula</taxon>
    </lineage>
</organism>
<feature type="domain" description="Cadherin" evidence="16">
    <location>
        <begin position="1989"/>
        <end position="2087"/>
    </location>
</feature>
<feature type="domain" description="Cadherin" evidence="16">
    <location>
        <begin position="2092"/>
        <end position="2186"/>
    </location>
</feature>
<dbReference type="GO" id="GO:0005509">
    <property type="term" value="F:calcium ion binding"/>
    <property type="evidence" value="ECO:0007669"/>
    <property type="project" value="InterPro"/>
</dbReference>
<keyword evidence="13" id="KW-0966">Cell projection</keyword>
<dbReference type="InterPro" id="IPR011658">
    <property type="entry name" value="PA14_dom"/>
</dbReference>
<evidence type="ECO:0000256" key="14">
    <source>
        <dbReference type="SAM" id="MobiDB-lite"/>
    </source>
</evidence>
<keyword evidence="21" id="KW-1185">Reference proteome</keyword>
<dbReference type="PANTHER" id="PTHR24027">
    <property type="entry name" value="CADHERIN-23"/>
    <property type="match status" value="1"/>
</dbReference>
<dbReference type="PROSITE" id="PS51723">
    <property type="entry name" value="PEPTIDASE_M60"/>
    <property type="match status" value="1"/>
</dbReference>
<dbReference type="GO" id="GO:0016477">
    <property type="term" value="P:cell migration"/>
    <property type="evidence" value="ECO:0007669"/>
    <property type="project" value="TreeGrafter"/>
</dbReference>
<evidence type="ECO:0000256" key="4">
    <source>
        <dbReference type="ARBA" id="ARBA00022692"/>
    </source>
</evidence>
<dbReference type="InterPro" id="IPR013783">
    <property type="entry name" value="Ig-like_fold"/>
</dbReference>
<evidence type="ECO:0000256" key="13">
    <source>
        <dbReference type="ARBA" id="ARBA00023273"/>
    </source>
</evidence>
<dbReference type="PRINTS" id="PR00205">
    <property type="entry name" value="CADHERIN"/>
</dbReference>
<dbReference type="PANTHER" id="PTHR24027:SF438">
    <property type="entry name" value="CADHERIN 23"/>
    <property type="match status" value="1"/>
</dbReference>
<keyword evidence="12" id="KW-0325">Glycoprotein</keyword>
<dbReference type="SMART" id="SM00112">
    <property type="entry name" value="CA"/>
    <property type="match status" value="4"/>
</dbReference>
<dbReference type="Gene3D" id="2.60.40.2810">
    <property type="match status" value="1"/>
</dbReference>
<feature type="domain" description="Cadherin" evidence="16">
    <location>
        <begin position="1890"/>
        <end position="1990"/>
    </location>
</feature>
<dbReference type="SMART" id="SM00560">
    <property type="entry name" value="LamGL"/>
    <property type="match status" value="1"/>
</dbReference>
<feature type="domain" description="PA14" evidence="19">
    <location>
        <begin position="1263"/>
        <end position="1419"/>
    </location>
</feature>
<evidence type="ECO:0000256" key="5">
    <source>
        <dbReference type="ARBA" id="ARBA00022729"/>
    </source>
</evidence>
<dbReference type="RefSeq" id="WP_200278659.1">
    <property type="nucleotide sequence ID" value="NZ_JAENII010000006.1"/>
</dbReference>
<dbReference type="Gene3D" id="3.40.390.80">
    <property type="entry name" value="Peptidase M60, enhancin-like domain 2"/>
    <property type="match status" value="1"/>
</dbReference>